<dbReference type="PANTHER" id="PTHR14963">
    <property type="entry name" value="RHO GTPASE ACTIVATING PROTEIN 18,19-RELATED"/>
    <property type="match status" value="1"/>
</dbReference>
<gene>
    <name evidence="4" type="ORF">BOX15_Mlig002905g1</name>
</gene>
<dbReference type="SUPFAM" id="SSF48350">
    <property type="entry name" value="GTPase activation domain, GAP"/>
    <property type="match status" value="1"/>
</dbReference>
<feature type="region of interest" description="Disordered" evidence="2">
    <location>
        <begin position="409"/>
        <end position="431"/>
    </location>
</feature>
<dbReference type="InterPro" id="IPR000198">
    <property type="entry name" value="RhoGAP_dom"/>
</dbReference>
<evidence type="ECO:0000313" key="5">
    <source>
        <dbReference type="Proteomes" id="UP000215902"/>
    </source>
</evidence>
<accession>A0A267GQH6</accession>
<dbReference type="AlphaFoldDB" id="A0A267GQH6"/>
<dbReference type="Gene3D" id="1.10.555.10">
    <property type="entry name" value="Rho GTPase activation protein"/>
    <property type="match status" value="1"/>
</dbReference>
<dbReference type="GO" id="GO:0007165">
    <property type="term" value="P:signal transduction"/>
    <property type="evidence" value="ECO:0007669"/>
    <property type="project" value="InterPro"/>
</dbReference>
<reference evidence="4 5" key="1">
    <citation type="submission" date="2017-06" db="EMBL/GenBank/DDBJ databases">
        <title>A platform for efficient transgenesis in Macrostomum lignano, a flatworm model organism for stem cell research.</title>
        <authorList>
            <person name="Berezikov E."/>
        </authorList>
    </citation>
    <scope>NUCLEOTIDE SEQUENCE [LARGE SCALE GENOMIC DNA]</scope>
    <source>
        <strain evidence="4">DV1</strain>
        <tissue evidence="4">Whole organism</tissue>
    </source>
</reference>
<dbReference type="PANTHER" id="PTHR14963:SF7">
    <property type="entry name" value="RHO GTPASE-ACTIVATING PROTEIN 19"/>
    <property type="match status" value="1"/>
</dbReference>
<keyword evidence="1" id="KW-0343">GTPase activation</keyword>
<dbReference type="InterPro" id="IPR008936">
    <property type="entry name" value="Rho_GTPase_activation_prot"/>
</dbReference>
<dbReference type="Pfam" id="PF00620">
    <property type="entry name" value="RhoGAP"/>
    <property type="match status" value="1"/>
</dbReference>
<dbReference type="PROSITE" id="PS50238">
    <property type="entry name" value="RHOGAP"/>
    <property type="match status" value="1"/>
</dbReference>
<organism evidence="4 5">
    <name type="scientific">Macrostomum lignano</name>
    <dbReference type="NCBI Taxonomy" id="282301"/>
    <lineage>
        <taxon>Eukaryota</taxon>
        <taxon>Metazoa</taxon>
        <taxon>Spiralia</taxon>
        <taxon>Lophotrochozoa</taxon>
        <taxon>Platyhelminthes</taxon>
        <taxon>Rhabditophora</taxon>
        <taxon>Macrostomorpha</taxon>
        <taxon>Macrostomida</taxon>
        <taxon>Macrostomidae</taxon>
        <taxon>Macrostomum</taxon>
    </lineage>
</organism>
<dbReference type="GO" id="GO:0005737">
    <property type="term" value="C:cytoplasm"/>
    <property type="evidence" value="ECO:0007669"/>
    <property type="project" value="TreeGrafter"/>
</dbReference>
<evidence type="ECO:0000256" key="1">
    <source>
        <dbReference type="ARBA" id="ARBA00022468"/>
    </source>
</evidence>
<feature type="region of interest" description="Disordered" evidence="2">
    <location>
        <begin position="1"/>
        <end position="62"/>
    </location>
</feature>
<dbReference type="EMBL" id="NIVC01000222">
    <property type="protein sequence ID" value="PAA87664.1"/>
    <property type="molecule type" value="Genomic_DNA"/>
</dbReference>
<proteinExistence type="predicted"/>
<dbReference type="GO" id="GO:0051056">
    <property type="term" value="P:regulation of small GTPase mediated signal transduction"/>
    <property type="evidence" value="ECO:0007669"/>
    <property type="project" value="TreeGrafter"/>
</dbReference>
<feature type="compositionally biased region" description="Polar residues" evidence="2">
    <location>
        <begin position="83"/>
        <end position="103"/>
    </location>
</feature>
<feature type="region of interest" description="Disordered" evidence="2">
    <location>
        <begin position="81"/>
        <end position="118"/>
    </location>
</feature>
<dbReference type="Proteomes" id="UP000215902">
    <property type="component" value="Unassembled WGS sequence"/>
</dbReference>
<feature type="domain" description="Rho-GAP" evidence="3">
    <location>
        <begin position="172"/>
        <end position="390"/>
    </location>
</feature>
<dbReference type="SMART" id="SM00324">
    <property type="entry name" value="RhoGAP"/>
    <property type="match status" value="1"/>
</dbReference>
<comment type="caution">
    <text evidence="4">The sequence shown here is derived from an EMBL/GenBank/DDBJ whole genome shotgun (WGS) entry which is preliminary data.</text>
</comment>
<dbReference type="STRING" id="282301.A0A267GQH6"/>
<evidence type="ECO:0000313" key="4">
    <source>
        <dbReference type="EMBL" id="PAA87664.1"/>
    </source>
</evidence>
<feature type="compositionally biased region" description="Low complexity" evidence="2">
    <location>
        <begin position="104"/>
        <end position="118"/>
    </location>
</feature>
<dbReference type="GO" id="GO:0005096">
    <property type="term" value="F:GTPase activator activity"/>
    <property type="evidence" value="ECO:0007669"/>
    <property type="project" value="UniProtKB-KW"/>
</dbReference>
<evidence type="ECO:0000256" key="2">
    <source>
        <dbReference type="SAM" id="MobiDB-lite"/>
    </source>
</evidence>
<sequence length="514" mass="55279">MVAEDSHCASATAATRMPTASSLHQRRLRQRGASSPLSMTPEGGKPLLTVRRKPSTVTAWRERRRRSASAVLFAAAAAVCGSRPSSGPSVTSGTETSAPLRQPSTAMTSSSGSTDSTELSQLISAMNRPATTQLLCDNFETLRSSQPIRFCQLCFVHLSFLIDVPAEAVFEAEIAEEGALHSGGLLGAPDTDRTDDLLEADALLSLLSARSPVDGLFRKCGAASRQRRLRDSLAEGAGDFTDITDSCSSHDLAGALKASLASLAEPLLTSRLLPYFQRAAAVPAAIDCKESTSTFSGAKMLKAFRLLVQLLPLSRRQFLARLLTEVARLGLAPVTQMSSECLGVLWGPVLLYPRQASDDSRRSMICEARAQAAQFNAAAAFLIKHATEVMQIPETVAKDAQRILHSLRHRRRSGAAADSPNSPPTPPPLSVRFATAPTTSDDFTERQVSMMFAAVRSMPESNRKRQLIRLLSRDDHATAAPVTATPSRRCHVISSPMSSRIDFPMQRLSPDAAD</sequence>
<dbReference type="OrthoDB" id="10061772at2759"/>
<name>A0A267GQH6_9PLAT</name>
<keyword evidence="5" id="KW-1185">Reference proteome</keyword>
<evidence type="ECO:0000259" key="3">
    <source>
        <dbReference type="PROSITE" id="PS50238"/>
    </source>
</evidence>
<dbReference type="CDD" id="cd00159">
    <property type="entry name" value="RhoGAP"/>
    <property type="match status" value="1"/>
</dbReference>
<protein>
    <recommendedName>
        <fullName evidence="3">Rho-GAP domain-containing protein</fullName>
    </recommendedName>
</protein>